<proteinExistence type="predicted"/>
<comment type="caution">
    <text evidence="2">The sequence shown here is derived from an EMBL/GenBank/DDBJ whole genome shotgun (WGS) entry which is preliminary data.</text>
</comment>
<dbReference type="InterPro" id="IPR025391">
    <property type="entry name" value="DUF4123"/>
</dbReference>
<evidence type="ECO:0000259" key="1">
    <source>
        <dbReference type="Pfam" id="PF13503"/>
    </source>
</evidence>
<protein>
    <recommendedName>
        <fullName evidence="1">DUF4123 domain-containing protein</fullName>
    </recommendedName>
</protein>
<dbReference type="AlphaFoldDB" id="A0A396RSF8"/>
<organism evidence="2 3">
    <name type="scientific">Pseudomonas jilinensis</name>
    <dbReference type="NCBI Taxonomy" id="2078689"/>
    <lineage>
        <taxon>Bacteria</taxon>
        <taxon>Pseudomonadati</taxon>
        <taxon>Pseudomonadota</taxon>
        <taxon>Gammaproteobacteria</taxon>
        <taxon>Pseudomonadales</taxon>
        <taxon>Pseudomonadaceae</taxon>
        <taxon>Pseudomonas</taxon>
    </lineage>
</organism>
<evidence type="ECO:0000313" key="3">
    <source>
        <dbReference type="Proteomes" id="UP000265745"/>
    </source>
</evidence>
<dbReference type="OrthoDB" id="6363308at2"/>
<accession>A0A396RSF8</accession>
<reference evidence="2 3" key="1">
    <citation type="submission" date="2018-06" db="EMBL/GenBank/DDBJ databases">
        <title>Pseudomonas jilinensis sp. nov., isolated from the production water of Jilin Oilfield in China.</title>
        <authorList>
            <person name="Wang J."/>
        </authorList>
    </citation>
    <scope>NUCLEOTIDE SEQUENCE [LARGE SCALE GENOMIC DNA]</scope>
    <source>
        <strain evidence="2 3">JS15-10A1</strain>
    </source>
</reference>
<dbReference type="EMBL" id="QJSA01000030">
    <property type="protein sequence ID" value="RHW19528.1"/>
    <property type="molecule type" value="Genomic_DNA"/>
</dbReference>
<sequence length="246" mass="27487">MGYQRMGQMPLLQGDIYWLAEPQTGLLQTLYQCESEPDPVQLFEGTAFAAQASQSPILFKLSSSSGGMLSVLADDPRKYDGLLVASCAARAELLYHLRSLLEASFLQKRKALLRYYDPRVASYLLPTCTGALQARWLGPVSAIAWFGGTWADEAEGRKEWHLLTHDDAVGKSVSDQLLALDDEQLQRLVDQGYEHFAWRWLQQRSGYPVSQVLDWVRAGVALGHNEQNSLNAWLDSRVVAQGEQQG</sequence>
<name>A0A396RSF8_9PSED</name>
<keyword evidence="3" id="KW-1185">Reference proteome</keyword>
<evidence type="ECO:0000313" key="2">
    <source>
        <dbReference type="EMBL" id="RHW19528.1"/>
    </source>
</evidence>
<dbReference type="Pfam" id="PF13503">
    <property type="entry name" value="DUF4123"/>
    <property type="match status" value="1"/>
</dbReference>
<dbReference type="Proteomes" id="UP000265745">
    <property type="component" value="Unassembled WGS sequence"/>
</dbReference>
<feature type="domain" description="DUF4123" evidence="1">
    <location>
        <begin position="17"/>
        <end position="130"/>
    </location>
</feature>
<gene>
    <name evidence="2" type="ORF">C2846_18335</name>
</gene>